<feature type="compositionally biased region" description="Basic and acidic residues" evidence="1">
    <location>
        <begin position="441"/>
        <end position="466"/>
    </location>
</feature>
<dbReference type="EMBL" id="SGPM01000037">
    <property type="protein sequence ID" value="THH31784.1"/>
    <property type="molecule type" value="Genomic_DNA"/>
</dbReference>
<organism evidence="2 3">
    <name type="scientific">Antrodiella citrinella</name>
    <dbReference type="NCBI Taxonomy" id="2447956"/>
    <lineage>
        <taxon>Eukaryota</taxon>
        <taxon>Fungi</taxon>
        <taxon>Dikarya</taxon>
        <taxon>Basidiomycota</taxon>
        <taxon>Agaricomycotina</taxon>
        <taxon>Agaricomycetes</taxon>
        <taxon>Polyporales</taxon>
        <taxon>Steccherinaceae</taxon>
        <taxon>Antrodiella</taxon>
    </lineage>
</organism>
<feature type="compositionally biased region" description="Acidic residues" evidence="1">
    <location>
        <begin position="218"/>
        <end position="232"/>
    </location>
</feature>
<dbReference type="OrthoDB" id="3265210at2759"/>
<keyword evidence="3" id="KW-1185">Reference proteome</keyword>
<feature type="compositionally biased region" description="Low complexity" evidence="1">
    <location>
        <begin position="185"/>
        <end position="201"/>
    </location>
</feature>
<gene>
    <name evidence="2" type="ORF">EUX98_g2384</name>
</gene>
<feature type="compositionally biased region" description="Acidic residues" evidence="1">
    <location>
        <begin position="403"/>
        <end position="412"/>
    </location>
</feature>
<name>A0A4S4MZ37_9APHY</name>
<feature type="region of interest" description="Disordered" evidence="1">
    <location>
        <begin position="292"/>
        <end position="353"/>
    </location>
</feature>
<reference evidence="2 3" key="1">
    <citation type="submission" date="2019-02" db="EMBL/GenBank/DDBJ databases">
        <title>Genome sequencing of the rare red list fungi Antrodiella citrinella (Flaviporus citrinellus).</title>
        <authorList>
            <person name="Buettner E."/>
            <person name="Kellner H."/>
        </authorList>
    </citation>
    <scope>NUCLEOTIDE SEQUENCE [LARGE SCALE GENOMIC DNA]</scope>
    <source>
        <strain evidence="2 3">DSM 108506</strain>
    </source>
</reference>
<dbReference type="AlphaFoldDB" id="A0A4S4MZ37"/>
<dbReference type="Proteomes" id="UP000308730">
    <property type="component" value="Unassembled WGS sequence"/>
</dbReference>
<feature type="region of interest" description="Disordered" evidence="1">
    <location>
        <begin position="365"/>
        <end position="473"/>
    </location>
</feature>
<proteinExistence type="predicted"/>
<feature type="compositionally biased region" description="Basic and acidic residues" evidence="1">
    <location>
        <begin position="413"/>
        <end position="430"/>
    </location>
</feature>
<comment type="caution">
    <text evidence="2">The sequence shown here is derived from an EMBL/GenBank/DDBJ whole genome shotgun (WGS) entry which is preliminary data.</text>
</comment>
<sequence length="609" mass="69873">MFPFNAVSGRPKPPETPSIIMETSTVHDPMSTTADFASSIKTLMGTIVGLMDDSQKDRVLSTPDSFLSFSTFHPLTASGRQADGRQKLSAKTQLDNAKRIVIETLATGETFWRWVPRARGVRNASEEGKFPRKVSVCGQEVMMGQEQWDIYKLDPLYDCYVPQDGTQTTITPNKGKEKGPPGPASEASSSSGFSKRSFSVSDTDDSMHKTKQRRAYVETDDEEEEEEVSEIVEEMPAGPSLYDKKRQRWWEVEQSRKERREKLAARSARQPTVDIAEELIDLTMDDADDVPVASSSKRAMDEDDGRIPKRKKVRPTFSEQTNDIPFKTRPARKKVSRVSILEKREQEAREARDAAFLEELFTEAAEQRSREMPRARSYSHHSHSNGASSSQQNARHPPPSQSEEPEMEDPIPLEEKIKRMREINERESAQRPRAPPVDPRSQAEAEAREREARKAKEAEQARARSEKAKRRMQQEHPSWAYGLWTQKRALECYRSLSENFDVRKFSAEEPIVFEEIPWPVLHKPGTYAHSDVDWSSVEAFFKESEYHMRSQDYKTFLQTSQRRFHPDRWSARRVYSGVQQKERDELELASGTVSKAIGCLWEDFKKQRA</sequence>
<feature type="region of interest" description="Disordered" evidence="1">
    <location>
        <begin position="166"/>
        <end position="232"/>
    </location>
</feature>
<evidence type="ECO:0000313" key="3">
    <source>
        <dbReference type="Proteomes" id="UP000308730"/>
    </source>
</evidence>
<feature type="compositionally biased region" description="Basic and acidic residues" evidence="1">
    <location>
        <begin position="365"/>
        <end position="374"/>
    </location>
</feature>
<protein>
    <submittedName>
        <fullName evidence="2">Uncharacterized protein</fullName>
    </submittedName>
</protein>
<evidence type="ECO:0000313" key="2">
    <source>
        <dbReference type="EMBL" id="THH31784.1"/>
    </source>
</evidence>
<accession>A0A4S4MZ37</accession>
<feature type="compositionally biased region" description="Basic and acidic residues" evidence="1">
    <location>
        <begin position="340"/>
        <end position="353"/>
    </location>
</feature>
<evidence type="ECO:0000256" key="1">
    <source>
        <dbReference type="SAM" id="MobiDB-lite"/>
    </source>
</evidence>